<keyword evidence="2" id="KW-1185">Reference proteome</keyword>
<gene>
    <name evidence="1" type="ORF">N7482_007982</name>
</gene>
<dbReference type="OrthoDB" id="4343142at2759"/>
<evidence type="ECO:0000313" key="2">
    <source>
        <dbReference type="Proteomes" id="UP001149163"/>
    </source>
</evidence>
<name>A0A9W9I043_9EURO</name>
<proteinExistence type="predicted"/>
<sequence>MHGEKASSALGRQWMIFSKDLNPQEIRMKLLQDSWNTFKVLEFGDWVDRALGNYSTAVAILEAHHEHLAFSLFDFLCCFPLEAGKYWSLLENLNSEGFVYQAVLHALEAFKSGSPYSDIQLNTYFITKPIQALLSQPDAHILSKLKALEARYMRYKTGPGMIEGRYFDTGTALLNLLISYTPKSMAIKLSRNALKLFRTLSLEGILTQDPNLRLLGNQWNQVCLDAKDLAVADIQQGKMRAVAQVFLRLTSIFYPSVTNEQ</sequence>
<comment type="caution">
    <text evidence="1">The sequence shown here is derived from an EMBL/GenBank/DDBJ whole genome shotgun (WGS) entry which is preliminary data.</text>
</comment>
<organism evidence="1 2">
    <name type="scientific">Penicillium canariense</name>
    <dbReference type="NCBI Taxonomy" id="189055"/>
    <lineage>
        <taxon>Eukaryota</taxon>
        <taxon>Fungi</taxon>
        <taxon>Dikarya</taxon>
        <taxon>Ascomycota</taxon>
        <taxon>Pezizomycotina</taxon>
        <taxon>Eurotiomycetes</taxon>
        <taxon>Eurotiomycetidae</taxon>
        <taxon>Eurotiales</taxon>
        <taxon>Aspergillaceae</taxon>
        <taxon>Penicillium</taxon>
    </lineage>
</organism>
<dbReference type="EMBL" id="JAPQKN010000004">
    <property type="protein sequence ID" value="KAJ5160978.1"/>
    <property type="molecule type" value="Genomic_DNA"/>
</dbReference>
<reference evidence="1" key="1">
    <citation type="submission" date="2022-11" db="EMBL/GenBank/DDBJ databases">
        <authorList>
            <person name="Petersen C."/>
        </authorList>
    </citation>
    <scope>NUCLEOTIDE SEQUENCE</scope>
    <source>
        <strain evidence="1">IBT 26290</strain>
    </source>
</reference>
<protein>
    <submittedName>
        <fullName evidence="1">Uncharacterized protein</fullName>
    </submittedName>
</protein>
<accession>A0A9W9I043</accession>
<dbReference type="Proteomes" id="UP001149163">
    <property type="component" value="Unassembled WGS sequence"/>
</dbReference>
<reference evidence="1" key="2">
    <citation type="journal article" date="2023" name="IMA Fungus">
        <title>Comparative genomic study of the Penicillium genus elucidates a diverse pangenome and 15 lateral gene transfer events.</title>
        <authorList>
            <person name="Petersen C."/>
            <person name="Sorensen T."/>
            <person name="Nielsen M.R."/>
            <person name="Sondergaard T.E."/>
            <person name="Sorensen J.L."/>
            <person name="Fitzpatrick D.A."/>
            <person name="Frisvad J.C."/>
            <person name="Nielsen K.L."/>
        </authorList>
    </citation>
    <scope>NUCLEOTIDE SEQUENCE</scope>
    <source>
        <strain evidence="1">IBT 26290</strain>
    </source>
</reference>
<dbReference type="RefSeq" id="XP_056542535.1">
    <property type="nucleotide sequence ID" value="XM_056690106.1"/>
</dbReference>
<evidence type="ECO:0000313" key="1">
    <source>
        <dbReference type="EMBL" id="KAJ5160978.1"/>
    </source>
</evidence>
<dbReference type="AlphaFoldDB" id="A0A9W9I043"/>
<dbReference type="GeneID" id="81429282"/>